<evidence type="ECO:0000313" key="3">
    <source>
        <dbReference type="Proteomes" id="UP000826725"/>
    </source>
</evidence>
<protein>
    <recommendedName>
        <fullName evidence="4">VCBS repeat-containing protein</fullName>
    </recommendedName>
</protein>
<dbReference type="KEGG" id="dbk:DGMP_33240"/>
<dbReference type="Proteomes" id="UP000826725">
    <property type="component" value="Chromosome"/>
</dbReference>
<feature type="region of interest" description="Disordered" evidence="1">
    <location>
        <begin position="34"/>
        <end position="56"/>
    </location>
</feature>
<sequence>MKIATSAIQFFSEQTLTEQYKKQESLVAWKDDSGWEARRPGGGKKNQFHGLGRGKEDRVSLADKGVKRRHVNPLDGKMTEEEKMESDLNIRLLKSLVERLTGRKFDLVNPVPDNEPVVEKGDGVVQMEEGSGGYGLIYDNHESHYEYESMDFQANGIIKTEDGMEIDFSVSLSMSREFYSEQNIQVRAGDALKDPLVINFSGTGSQLGQRNFHFDIDADGTREQIAFVDPGSGFLALDKNENGEIDDGNELFGARTGNGFQELALYDTDGNDWIDENDAIYDKLRIWSRGPDGTTSLVALGKAGVGAIYLGSIASPFLVKDSENELLGQVRSTGIALMENGRAVTMQQVDLVA</sequence>
<proteinExistence type="predicted"/>
<dbReference type="EMBL" id="AP024086">
    <property type="protein sequence ID" value="BCL62631.1"/>
    <property type="molecule type" value="Genomic_DNA"/>
</dbReference>
<reference evidence="2" key="1">
    <citation type="submission" date="2020-09" db="EMBL/GenBank/DDBJ databases">
        <title>Desulfogranum mesoprofundum gen. nov., sp. nov., a novel mesophilic, sulfate-reducing chemolithoautotroph isolated from a deep-sea hydrothermal vent chimney in the Suiyo Seamount.</title>
        <authorList>
            <person name="Hashimoto Y."/>
            <person name="Nakagawa S."/>
        </authorList>
    </citation>
    <scope>NUCLEOTIDE SEQUENCE</scope>
    <source>
        <strain evidence="2">KT2</strain>
    </source>
</reference>
<dbReference type="RefSeq" id="WP_228854960.1">
    <property type="nucleotide sequence ID" value="NZ_AP024086.1"/>
</dbReference>
<keyword evidence="3" id="KW-1185">Reference proteome</keyword>
<name>A0A8D5JSZ1_9BACT</name>
<dbReference type="PANTHER" id="PTHR39431">
    <property type="entry name" value="FRPA/C-RELATED PROTEIN"/>
    <property type="match status" value="1"/>
</dbReference>
<evidence type="ECO:0000313" key="2">
    <source>
        <dbReference type="EMBL" id="BCL62631.1"/>
    </source>
</evidence>
<dbReference type="AlphaFoldDB" id="A0A8D5JSZ1"/>
<accession>A0A8D5JSZ1</accession>
<evidence type="ECO:0000256" key="1">
    <source>
        <dbReference type="SAM" id="MobiDB-lite"/>
    </source>
</evidence>
<organism evidence="2 3">
    <name type="scientific">Desulfomarina profundi</name>
    <dbReference type="NCBI Taxonomy" id="2772557"/>
    <lineage>
        <taxon>Bacteria</taxon>
        <taxon>Pseudomonadati</taxon>
        <taxon>Thermodesulfobacteriota</taxon>
        <taxon>Desulfobulbia</taxon>
        <taxon>Desulfobulbales</taxon>
        <taxon>Desulfobulbaceae</taxon>
        <taxon>Desulfomarina</taxon>
    </lineage>
</organism>
<dbReference type="PANTHER" id="PTHR39431:SF1">
    <property type="entry name" value="FRPA_C-RELATED PROTEIN"/>
    <property type="match status" value="1"/>
</dbReference>
<gene>
    <name evidence="2" type="ORF">DGMP_33240</name>
</gene>
<evidence type="ECO:0008006" key="4">
    <source>
        <dbReference type="Google" id="ProtNLM"/>
    </source>
</evidence>